<evidence type="ECO:0000256" key="2">
    <source>
        <dbReference type="ARBA" id="ARBA00022771"/>
    </source>
</evidence>
<dbReference type="Pfam" id="PF04500">
    <property type="entry name" value="FLYWCH"/>
    <property type="match status" value="2"/>
</dbReference>
<dbReference type="EMBL" id="JAHIBW010000006">
    <property type="protein sequence ID" value="KAG7309864.1"/>
    <property type="molecule type" value="Genomic_DNA"/>
</dbReference>
<evidence type="ECO:0000256" key="1">
    <source>
        <dbReference type="ARBA" id="ARBA00022723"/>
    </source>
</evidence>
<reference evidence="5 6" key="1">
    <citation type="submission" date="2021-06" db="EMBL/GenBank/DDBJ databases">
        <title>A haploid diamondback moth (Plutella xylostella L.) genome assembly resolves 31 chromosomes and identifies a diamide resistance mutation.</title>
        <authorList>
            <person name="Ward C.M."/>
            <person name="Perry K.D."/>
            <person name="Baker G."/>
            <person name="Powis K."/>
            <person name="Heckel D.G."/>
            <person name="Baxter S.W."/>
        </authorList>
    </citation>
    <scope>NUCLEOTIDE SEQUENCE [LARGE SCALE GENOMIC DNA]</scope>
    <source>
        <strain evidence="5 6">LV</strain>
        <tissue evidence="5">Single pupa</tissue>
    </source>
</reference>
<evidence type="ECO:0000259" key="4">
    <source>
        <dbReference type="Pfam" id="PF04500"/>
    </source>
</evidence>
<dbReference type="InterPro" id="IPR007588">
    <property type="entry name" value="Znf_FLYWCH"/>
</dbReference>
<keyword evidence="2" id="KW-0863">Zinc-finger</keyword>
<accession>A0ABQ7QXV0</accession>
<proteinExistence type="predicted"/>
<evidence type="ECO:0000256" key="3">
    <source>
        <dbReference type="ARBA" id="ARBA00022833"/>
    </source>
</evidence>
<evidence type="ECO:0000313" key="5">
    <source>
        <dbReference type="EMBL" id="KAG7309864.1"/>
    </source>
</evidence>
<dbReference type="Gene3D" id="2.20.25.240">
    <property type="match status" value="2"/>
</dbReference>
<keyword evidence="3" id="KW-0862">Zinc</keyword>
<keyword evidence="1" id="KW-0479">Metal-binding</keyword>
<organism evidence="5 6">
    <name type="scientific">Plutella xylostella</name>
    <name type="common">Diamondback moth</name>
    <name type="synonym">Plutella maculipennis</name>
    <dbReference type="NCBI Taxonomy" id="51655"/>
    <lineage>
        <taxon>Eukaryota</taxon>
        <taxon>Metazoa</taxon>
        <taxon>Ecdysozoa</taxon>
        <taxon>Arthropoda</taxon>
        <taxon>Hexapoda</taxon>
        <taxon>Insecta</taxon>
        <taxon>Pterygota</taxon>
        <taxon>Neoptera</taxon>
        <taxon>Endopterygota</taxon>
        <taxon>Lepidoptera</taxon>
        <taxon>Glossata</taxon>
        <taxon>Ditrysia</taxon>
        <taxon>Yponomeutoidea</taxon>
        <taxon>Plutellidae</taxon>
        <taxon>Plutella</taxon>
    </lineage>
</organism>
<comment type="caution">
    <text evidence="5">The sequence shown here is derived from an EMBL/GenBank/DDBJ whole genome shotgun (WGS) entry which is preliminary data.</text>
</comment>
<sequence length="154" mass="17988">MSITYEMISDDGKKLILVEGHTFIPAETSGNHWECSSLRSLACKATLCLDDLDRLVYCSLKHNHPPDAHEREEAYLRNQHYEIIRNRKGSGLILYKGYTFWRRTNRRWYCSSTRKNKCPSTLYLTNEGQIVYSLEHNHQPPPLHIGPHGELYKL</sequence>
<dbReference type="Proteomes" id="UP000823941">
    <property type="component" value="Chromosome 6"/>
</dbReference>
<keyword evidence="6" id="KW-1185">Reference proteome</keyword>
<feature type="domain" description="FLYWCH-type" evidence="4">
    <location>
        <begin position="84"/>
        <end position="138"/>
    </location>
</feature>
<evidence type="ECO:0000313" key="6">
    <source>
        <dbReference type="Proteomes" id="UP000823941"/>
    </source>
</evidence>
<feature type="domain" description="FLYWCH-type" evidence="4">
    <location>
        <begin position="8"/>
        <end position="64"/>
    </location>
</feature>
<gene>
    <name evidence="5" type="ORF">JYU34_004377</name>
</gene>
<protein>
    <recommendedName>
        <fullName evidence="4">FLYWCH-type domain-containing protein</fullName>
    </recommendedName>
</protein>
<name>A0ABQ7QXV0_PLUXY</name>